<evidence type="ECO:0000313" key="1">
    <source>
        <dbReference type="EMBL" id="GIY56777.1"/>
    </source>
</evidence>
<proteinExistence type="predicted"/>
<accession>A0AAV4UG30</accession>
<comment type="caution">
    <text evidence="1">The sequence shown here is derived from an EMBL/GenBank/DDBJ whole genome shotgun (WGS) entry which is preliminary data.</text>
</comment>
<name>A0AAV4UG30_9ARAC</name>
<evidence type="ECO:0000313" key="2">
    <source>
        <dbReference type="Proteomes" id="UP001054837"/>
    </source>
</evidence>
<dbReference type="AlphaFoldDB" id="A0AAV4UG30"/>
<gene>
    <name evidence="1" type="ORF">CDAR_218731</name>
</gene>
<dbReference type="Proteomes" id="UP001054837">
    <property type="component" value="Unassembled WGS sequence"/>
</dbReference>
<protein>
    <submittedName>
        <fullName evidence="1">Uncharacterized protein</fullName>
    </submittedName>
</protein>
<organism evidence="1 2">
    <name type="scientific">Caerostris darwini</name>
    <dbReference type="NCBI Taxonomy" id="1538125"/>
    <lineage>
        <taxon>Eukaryota</taxon>
        <taxon>Metazoa</taxon>
        <taxon>Ecdysozoa</taxon>
        <taxon>Arthropoda</taxon>
        <taxon>Chelicerata</taxon>
        <taxon>Arachnida</taxon>
        <taxon>Araneae</taxon>
        <taxon>Araneomorphae</taxon>
        <taxon>Entelegynae</taxon>
        <taxon>Araneoidea</taxon>
        <taxon>Araneidae</taxon>
        <taxon>Caerostris</taxon>
    </lineage>
</organism>
<keyword evidence="2" id="KW-1185">Reference proteome</keyword>
<dbReference type="EMBL" id="BPLQ01011222">
    <property type="protein sequence ID" value="GIY56777.1"/>
    <property type="molecule type" value="Genomic_DNA"/>
</dbReference>
<sequence>MTTSPPNSSDVQIAQASHKTVVFSPSALKESTLQLFLLCRTRIRIGVDPISVQDAGDNEATNFQLNSHCPQYRPVDLPKRWLRVTSAFSHISSLPY</sequence>
<reference evidence="1 2" key="1">
    <citation type="submission" date="2021-06" db="EMBL/GenBank/DDBJ databases">
        <title>Caerostris darwini draft genome.</title>
        <authorList>
            <person name="Kono N."/>
            <person name="Arakawa K."/>
        </authorList>
    </citation>
    <scope>NUCLEOTIDE SEQUENCE [LARGE SCALE GENOMIC DNA]</scope>
</reference>